<sequence length="88" mass="10430">MKPITLKKAKEEIKKLQHYVYLVESYHADTLEKSIIKEYAITNSIQQVSNNLGIDREFVTKVIKGRGKDELHKQMRSFYMLKTRSSRR</sequence>
<keyword evidence="2" id="KW-1185">Reference proteome</keyword>
<proteinExistence type="predicted"/>
<dbReference type="Proteomes" id="UP000199087">
    <property type="component" value="Unassembled WGS sequence"/>
</dbReference>
<gene>
    <name evidence="1" type="ORF">BN000_00201</name>
</gene>
<reference evidence="2" key="1">
    <citation type="submission" date="2015-05" db="EMBL/GenBank/DDBJ databases">
        <authorList>
            <person name="Urmite Genomes"/>
        </authorList>
    </citation>
    <scope>NUCLEOTIDE SEQUENCE [LARGE SCALE GENOMIC DNA]</scope>
    <source>
        <strain evidence="2">LF1</strain>
    </source>
</reference>
<accession>A0A0U1NQK1</accession>
<dbReference type="OrthoDB" id="2428825at2"/>
<dbReference type="RefSeq" id="WP_090629669.1">
    <property type="nucleotide sequence ID" value="NZ_CVRB01000001.1"/>
</dbReference>
<dbReference type="EMBL" id="CVRB01000001">
    <property type="protein sequence ID" value="CRK80320.1"/>
    <property type="molecule type" value="Genomic_DNA"/>
</dbReference>
<evidence type="ECO:0000313" key="2">
    <source>
        <dbReference type="Proteomes" id="UP000199087"/>
    </source>
</evidence>
<name>A0A0U1NQK1_9BACI</name>
<evidence type="ECO:0000313" key="1">
    <source>
        <dbReference type="EMBL" id="CRK80320.1"/>
    </source>
</evidence>
<organism evidence="1 2">
    <name type="scientific">Neobacillus massiliamazoniensis</name>
    <dbReference type="NCBI Taxonomy" id="1499688"/>
    <lineage>
        <taxon>Bacteria</taxon>
        <taxon>Bacillati</taxon>
        <taxon>Bacillota</taxon>
        <taxon>Bacilli</taxon>
        <taxon>Bacillales</taxon>
        <taxon>Bacillaceae</taxon>
        <taxon>Neobacillus</taxon>
    </lineage>
</organism>
<dbReference type="AlphaFoldDB" id="A0A0U1NQK1"/>
<protein>
    <submittedName>
        <fullName evidence="1">Uncharacterized protein</fullName>
    </submittedName>
</protein>